<comment type="caution">
    <text evidence="2">The sequence shown here is derived from an EMBL/GenBank/DDBJ whole genome shotgun (WGS) entry which is preliminary data.</text>
</comment>
<protein>
    <submittedName>
        <fullName evidence="2">Uncharacterized protein</fullName>
    </submittedName>
</protein>
<accession>A0A5C4SCN1</accession>
<dbReference type="AlphaFoldDB" id="A0A5C4SCN1"/>
<organism evidence="2 3">
    <name type="scientific">Allotamlana fucoidanivorans</name>
    <dbReference type="NCBI Taxonomy" id="2583814"/>
    <lineage>
        <taxon>Bacteria</taxon>
        <taxon>Pseudomonadati</taxon>
        <taxon>Bacteroidota</taxon>
        <taxon>Flavobacteriia</taxon>
        <taxon>Flavobacteriales</taxon>
        <taxon>Flavobacteriaceae</taxon>
        <taxon>Allotamlana</taxon>
    </lineage>
</organism>
<keyword evidence="1" id="KW-0472">Membrane</keyword>
<name>A0A5C4SCN1_9FLAO</name>
<gene>
    <name evidence="2" type="ORF">FGF67_16165</name>
</gene>
<sequence>MKHPFKPSKTNIIYASIVAVIIIFFNIRIYGFDAYTFGMSIGSIIGIILIPTLLALLFWFILGRKENGGTTTFNIVLTLMLLGSISEFGQIAKDRQKPIDDLQKAVSDYKESTLANPDSTDSNYNNLSANVKNSIDDLIKSSVGEERKVWLALKDFFRKSDSTNVEWNKAYNSFAEPRILDFNRLNSKEEFEFQKQTVQEYIDQSDNFKSFVENRVDYLKEQTKRIDKSNKAYKGFIKGLTKKDSIQKPIFIPYINAHIEYGQGIKKIIELLENEQGKWSYDNETETLVFENSEAQTTYESILNEAISNEEIVNELSDKLVEIM</sequence>
<keyword evidence="1" id="KW-1133">Transmembrane helix</keyword>
<keyword evidence="1" id="KW-0812">Transmembrane</keyword>
<feature type="transmembrane region" description="Helical" evidence="1">
    <location>
        <begin position="12"/>
        <end position="31"/>
    </location>
</feature>
<dbReference type="OrthoDB" id="1410489at2"/>
<proteinExistence type="predicted"/>
<dbReference type="RefSeq" id="WP_139698802.1">
    <property type="nucleotide sequence ID" value="NZ_CP074074.1"/>
</dbReference>
<feature type="transmembrane region" description="Helical" evidence="1">
    <location>
        <begin position="73"/>
        <end position="92"/>
    </location>
</feature>
<dbReference type="EMBL" id="VDCS01000022">
    <property type="protein sequence ID" value="TNJ41324.1"/>
    <property type="molecule type" value="Genomic_DNA"/>
</dbReference>
<keyword evidence="3" id="KW-1185">Reference proteome</keyword>
<evidence type="ECO:0000256" key="1">
    <source>
        <dbReference type="SAM" id="Phobius"/>
    </source>
</evidence>
<feature type="transmembrane region" description="Helical" evidence="1">
    <location>
        <begin position="37"/>
        <end position="61"/>
    </location>
</feature>
<dbReference type="Proteomes" id="UP000308713">
    <property type="component" value="Unassembled WGS sequence"/>
</dbReference>
<evidence type="ECO:0000313" key="2">
    <source>
        <dbReference type="EMBL" id="TNJ41324.1"/>
    </source>
</evidence>
<evidence type="ECO:0000313" key="3">
    <source>
        <dbReference type="Proteomes" id="UP000308713"/>
    </source>
</evidence>
<reference evidence="2 3" key="1">
    <citation type="submission" date="2019-05" db="EMBL/GenBank/DDBJ databases">
        <title>Tamlana fucoidanivorans sp. nov., isolated from the surface of algae collected from Fujian province in China.</title>
        <authorList>
            <person name="Li J."/>
        </authorList>
    </citation>
    <scope>NUCLEOTIDE SEQUENCE [LARGE SCALE GENOMIC DNA]</scope>
    <source>
        <strain evidence="2 3">CW2-9</strain>
    </source>
</reference>